<proteinExistence type="predicted"/>
<dbReference type="RefSeq" id="WP_369742933.1">
    <property type="nucleotide sequence ID" value="NZ_CP165718.1"/>
</dbReference>
<sequence>MSKNDGDLKKLFYSSINSEFNKCLERSMECENKAIKAHSVQNSNVLDLLCEDGHVIQIKLKVGGDAQPEPEYKLVGRNRATTFTGLCSTHDSDIFREIDTEEIDVNNVRQLYLLAYRSVLRELHATMHAAGMIQGAYQQRVEMGLDPKGQPSPAGMEAIFQMMKSWRTYRYRCKFDKLEEAGDYENLVHFTKELETSEATLAASVLFGVGKYTNEEDLVGVALNIVPLSENKTVVIFSYLKEHEGEVKKAFPELYEAEAHYFGYVVSKLLLEYGENLVISPKYYDSWSDEKRTCILDYFTETLLEQEQEKENENLLLFQM</sequence>
<accession>A0AB39X7X0</accession>
<reference evidence="1" key="1">
    <citation type="submission" date="2024-07" db="EMBL/GenBank/DDBJ databases">
        <title>Whole genome sequence of bacterial strains from algal surface.</title>
        <authorList>
            <person name="Kumar P."/>
        </authorList>
    </citation>
    <scope>NUCLEOTIDE SEQUENCE</scope>
    <source>
        <strain evidence="1">PP-1MA</strain>
    </source>
</reference>
<name>A0AB39X7X0_9GAMM</name>
<evidence type="ECO:0000313" key="1">
    <source>
        <dbReference type="EMBL" id="XDV09535.1"/>
    </source>
</evidence>
<gene>
    <name evidence="1" type="ORF">AB8S08_12385</name>
</gene>
<dbReference type="EMBL" id="CP165718">
    <property type="protein sequence ID" value="XDV09535.1"/>
    <property type="molecule type" value="Genomic_DNA"/>
</dbReference>
<organism evidence="1">
    <name type="scientific">Pseudidiomarina sp. PP-1MA</name>
    <dbReference type="NCBI Taxonomy" id="3237706"/>
    <lineage>
        <taxon>Bacteria</taxon>
        <taxon>Pseudomonadati</taxon>
        <taxon>Pseudomonadota</taxon>
        <taxon>Gammaproteobacteria</taxon>
        <taxon>Alteromonadales</taxon>
        <taxon>Idiomarinaceae</taxon>
        <taxon>Pseudidiomarina</taxon>
    </lineage>
</organism>
<protein>
    <submittedName>
        <fullName evidence="1">Uncharacterized protein</fullName>
    </submittedName>
</protein>
<dbReference type="AlphaFoldDB" id="A0AB39X7X0"/>